<evidence type="ECO:0000256" key="1">
    <source>
        <dbReference type="SAM" id="MobiDB-lite"/>
    </source>
</evidence>
<evidence type="ECO:0000313" key="3">
    <source>
        <dbReference type="Proteomes" id="UP000236634"/>
    </source>
</evidence>
<reference evidence="2 3" key="1">
    <citation type="submission" date="2017-03" db="EMBL/GenBank/DDBJ databases">
        <authorList>
            <person name="Afonso C.L."/>
            <person name="Miller P.J."/>
            <person name="Scott M.A."/>
            <person name="Spackman E."/>
            <person name="Goraichik I."/>
            <person name="Dimitrov K.M."/>
            <person name="Suarez D.L."/>
            <person name="Swayne D.E."/>
        </authorList>
    </citation>
    <scope>NUCLEOTIDE SEQUENCE [LARGE SCALE GENOMIC DNA]</scope>
    <source>
        <strain evidence="2 3">DNF00076</strain>
    </source>
</reference>
<sequence>MKKTIDPDAMSNLLDGLTSGRPSIGNTPYPSPATSIFSKEESTPKTTTVQKNSGKERICTTIDKTVMNKIRVISEKEGVQINELISLGLDMLISKYEETHGQVRPKKENRGNINNIFR</sequence>
<feature type="compositionally biased region" description="Polar residues" evidence="1">
    <location>
        <begin position="20"/>
        <end position="37"/>
    </location>
</feature>
<organism evidence="2 3">
    <name type="scientific">Hoylesella timonensis</name>
    <dbReference type="NCBI Taxonomy" id="386414"/>
    <lineage>
        <taxon>Bacteria</taxon>
        <taxon>Pseudomonadati</taxon>
        <taxon>Bacteroidota</taxon>
        <taxon>Bacteroidia</taxon>
        <taxon>Bacteroidales</taxon>
        <taxon>Prevotellaceae</taxon>
        <taxon>Hoylesella</taxon>
    </lineage>
</organism>
<dbReference type="EMBL" id="NBAX01000006">
    <property type="protein sequence ID" value="PNP94108.1"/>
    <property type="molecule type" value="Genomic_DNA"/>
</dbReference>
<name>A0A2K0XI17_9BACT</name>
<dbReference type="RefSeq" id="WP_103003528.1">
    <property type="nucleotide sequence ID" value="NZ_JBETXH010000001.1"/>
</dbReference>
<feature type="region of interest" description="Disordered" evidence="1">
    <location>
        <begin position="1"/>
        <end position="52"/>
    </location>
</feature>
<proteinExistence type="predicted"/>
<accession>A0A2K0XI17</accession>
<dbReference type="Proteomes" id="UP000236634">
    <property type="component" value="Unassembled WGS sequence"/>
</dbReference>
<dbReference type="AlphaFoldDB" id="A0A2K0XI17"/>
<protein>
    <submittedName>
        <fullName evidence="2">Uncharacterized protein</fullName>
    </submittedName>
</protein>
<comment type="caution">
    <text evidence="2">The sequence shown here is derived from an EMBL/GenBank/DDBJ whole genome shotgun (WGS) entry which is preliminary data.</text>
</comment>
<gene>
    <name evidence="2" type="ORF">BFS16_08005</name>
</gene>
<evidence type="ECO:0000313" key="2">
    <source>
        <dbReference type="EMBL" id="PNP94108.1"/>
    </source>
</evidence>